<comment type="caution">
    <text evidence="2">The sequence shown here is derived from an EMBL/GenBank/DDBJ whole genome shotgun (WGS) entry which is preliminary data.</text>
</comment>
<gene>
    <name evidence="2" type="ORF">GLO26_01575</name>
</gene>
<sequence length="59" mass="6406">MMFNLLGKILLVVGIIIIVFGYFGPVRSGDPIIGTLFIIIGLAIAALAFFLGRTQTPRR</sequence>
<keyword evidence="1" id="KW-1133">Transmembrane helix</keyword>
<name>A0ABR7T9T1_9LACT</name>
<evidence type="ECO:0000256" key="1">
    <source>
        <dbReference type="SAM" id="Phobius"/>
    </source>
</evidence>
<accession>A0ABR7T9T1</accession>
<protein>
    <submittedName>
        <fullName evidence="2">Uncharacterized protein</fullName>
    </submittedName>
</protein>
<keyword evidence="1" id="KW-0812">Transmembrane</keyword>
<reference evidence="2 3" key="1">
    <citation type="journal article" date="2020" name="Microorganisms">
        <title>New Insight into Antimicrobial Compounds from Food and Marine-Sourced Carnobacterium Species through Phenotype and Genome Analyses.</title>
        <authorList>
            <person name="Begrem S."/>
            <person name="Ivaniuk F."/>
            <person name="Gigout-Chevalier F."/>
            <person name="Kolypczuk L."/>
            <person name="Bonnetot S."/>
            <person name="Leroi F."/>
            <person name="Grovel O."/>
            <person name="Delbarre-Ladrat C."/>
            <person name="Passerini D."/>
        </authorList>
    </citation>
    <scope>NUCLEOTIDE SEQUENCE [LARGE SCALE GENOMIC DNA]</scope>
    <source>
        <strain evidence="2 3">MIP2551</strain>
    </source>
</reference>
<keyword evidence="3" id="KW-1185">Reference proteome</keyword>
<organism evidence="2 3">
    <name type="scientific">Carnobacterium inhibens</name>
    <dbReference type="NCBI Taxonomy" id="147709"/>
    <lineage>
        <taxon>Bacteria</taxon>
        <taxon>Bacillati</taxon>
        <taxon>Bacillota</taxon>
        <taxon>Bacilli</taxon>
        <taxon>Lactobacillales</taxon>
        <taxon>Carnobacteriaceae</taxon>
        <taxon>Carnobacterium</taxon>
    </lineage>
</organism>
<evidence type="ECO:0000313" key="3">
    <source>
        <dbReference type="Proteomes" id="UP000638836"/>
    </source>
</evidence>
<feature type="transmembrane region" description="Helical" evidence="1">
    <location>
        <begin position="5"/>
        <end position="25"/>
    </location>
</feature>
<evidence type="ECO:0000313" key="2">
    <source>
        <dbReference type="EMBL" id="MBC9824520.1"/>
    </source>
</evidence>
<dbReference type="Proteomes" id="UP000638836">
    <property type="component" value="Unassembled WGS sequence"/>
</dbReference>
<keyword evidence="1" id="KW-0472">Membrane</keyword>
<dbReference type="EMBL" id="WNJQ01000001">
    <property type="protein sequence ID" value="MBC9824520.1"/>
    <property type="molecule type" value="Genomic_DNA"/>
</dbReference>
<dbReference type="RefSeq" id="WP_187948573.1">
    <property type="nucleotide sequence ID" value="NZ_WNJQ01000001.1"/>
</dbReference>
<proteinExistence type="predicted"/>
<feature type="transmembrane region" description="Helical" evidence="1">
    <location>
        <begin position="31"/>
        <end position="51"/>
    </location>
</feature>